<feature type="non-terminal residue" evidence="2">
    <location>
        <position position="50"/>
    </location>
</feature>
<dbReference type="EMBL" id="CADCUO010000150">
    <property type="protein sequence ID" value="CAA9402539.1"/>
    <property type="molecule type" value="Genomic_DNA"/>
</dbReference>
<dbReference type="AlphaFoldDB" id="A0A6J4P023"/>
<feature type="non-terminal residue" evidence="2">
    <location>
        <position position="1"/>
    </location>
</feature>
<feature type="compositionally biased region" description="Gly residues" evidence="1">
    <location>
        <begin position="7"/>
        <end position="19"/>
    </location>
</feature>
<evidence type="ECO:0000256" key="1">
    <source>
        <dbReference type="SAM" id="MobiDB-lite"/>
    </source>
</evidence>
<sequence length="50" mass="5059">GEVPAGAPGGVRGSLGRRGSGSALSRWRCLSGPSPRRSRCPARGLVDAQV</sequence>
<gene>
    <name evidence="2" type="ORF">AVDCRST_MAG75-2230</name>
</gene>
<evidence type="ECO:0000313" key="2">
    <source>
        <dbReference type="EMBL" id="CAA9402539.1"/>
    </source>
</evidence>
<protein>
    <submittedName>
        <fullName evidence="2">Uncharacterized protein</fullName>
    </submittedName>
</protein>
<reference evidence="2" key="1">
    <citation type="submission" date="2020-02" db="EMBL/GenBank/DDBJ databases">
        <authorList>
            <person name="Meier V. D."/>
        </authorList>
    </citation>
    <scope>NUCLEOTIDE SEQUENCE</scope>
    <source>
        <strain evidence="2">AVDCRST_MAG75</strain>
    </source>
</reference>
<proteinExistence type="predicted"/>
<accession>A0A6J4P023</accession>
<name>A0A6J4P023_9ACTN</name>
<organism evidence="2">
    <name type="scientific">uncultured Propionibacteriaceae bacterium</name>
    <dbReference type="NCBI Taxonomy" id="257457"/>
    <lineage>
        <taxon>Bacteria</taxon>
        <taxon>Bacillati</taxon>
        <taxon>Actinomycetota</taxon>
        <taxon>Actinomycetes</taxon>
        <taxon>Propionibacteriales</taxon>
        <taxon>Propionibacteriaceae</taxon>
        <taxon>environmental samples</taxon>
    </lineage>
</organism>
<feature type="region of interest" description="Disordered" evidence="1">
    <location>
        <begin position="1"/>
        <end position="50"/>
    </location>
</feature>